<dbReference type="Gene3D" id="3.30.1330.100">
    <property type="entry name" value="CofE-like"/>
    <property type="match status" value="1"/>
</dbReference>
<dbReference type="PANTHER" id="PTHR47917:SF1">
    <property type="entry name" value="COENZYME F420:L-GLUTAMATE LIGASE"/>
    <property type="match status" value="1"/>
</dbReference>
<evidence type="ECO:0000259" key="1">
    <source>
        <dbReference type="Pfam" id="PF01996"/>
    </source>
</evidence>
<dbReference type="Proteomes" id="UP000740329">
    <property type="component" value="Unassembled WGS sequence"/>
</dbReference>
<dbReference type="InterPro" id="IPR012030">
    <property type="entry name" value="UCP006563"/>
</dbReference>
<accession>A0A8J7UTV1</accession>
<sequence>MVKVNYKINSEIPDNLKNRITAKPIQTNYLYNGDDFIFETLHSLRREVNAGTLSLKDGDLLVVSEKFVSTSQGNFVDENKSKPKLGAYFCYYWSKYIWGYMLGPLLKTRPDRVLNLRKMPERETLKHKQVVIDNVGFIYALKPASEGGIDLTNVPGTYASLLPTNPKETMDKLYDAIKKEFDVDLTIMLIDTDATYKFYKWYVTALPYATEGIISGIGVFGYILGKIGNLLNLGGLYGATPLTITGNNFYKKYSMELLLYIANLADTSQVPYTKSIHDLMKKYNTYVITEKILSDMEHSPIVLVKIDE</sequence>
<gene>
    <name evidence="2" type="ORF">J3E07_000069</name>
</gene>
<reference evidence="2" key="1">
    <citation type="submission" date="2021-03" db="EMBL/GenBank/DDBJ databases">
        <title>Genomic Encyclopedia of Type Strains, Phase IV (KMG-V): Genome sequencing to study the core and pangenomes of soil and plant-associated prokaryotes.</title>
        <authorList>
            <person name="Whitman W."/>
        </authorList>
    </citation>
    <scope>NUCLEOTIDE SEQUENCE</scope>
    <source>
        <strain evidence="2">C4</strain>
    </source>
</reference>
<proteinExistence type="predicted"/>
<dbReference type="OrthoDB" id="11383at2157"/>
<comment type="caution">
    <text evidence="2">The sequence shown here is derived from an EMBL/GenBank/DDBJ whole genome shotgun (WGS) entry which is preliminary data.</text>
</comment>
<dbReference type="EMBL" id="JAGGMV010000001">
    <property type="protein sequence ID" value="MBP2200671.1"/>
    <property type="molecule type" value="Genomic_DNA"/>
</dbReference>
<dbReference type="PANTHER" id="PTHR47917">
    <property type="match status" value="1"/>
</dbReference>
<name>A0A8J7UTV1_METVO</name>
<dbReference type="Pfam" id="PF01996">
    <property type="entry name" value="F420_ligase"/>
    <property type="match status" value="1"/>
</dbReference>
<evidence type="ECO:0000313" key="2">
    <source>
        <dbReference type="EMBL" id="MBP2200671.1"/>
    </source>
</evidence>
<dbReference type="InterPro" id="IPR002847">
    <property type="entry name" value="F420-0_gamma-glut_ligase-dom"/>
</dbReference>
<organism evidence="2 3">
    <name type="scientific">Methanococcus voltae</name>
    <dbReference type="NCBI Taxonomy" id="2188"/>
    <lineage>
        <taxon>Archaea</taxon>
        <taxon>Methanobacteriati</taxon>
        <taxon>Methanobacteriota</taxon>
        <taxon>Methanomada group</taxon>
        <taxon>Methanococci</taxon>
        <taxon>Methanococcales</taxon>
        <taxon>Methanococcaceae</taxon>
        <taxon>Methanococcus</taxon>
    </lineage>
</organism>
<dbReference type="RefSeq" id="WP_209590058.1">
    <property type="nucleotide sequence ID" value="NZ_JAGGMU010000001.1"/>
</dbReference>
<dbReference type="AlphaFoldDB" id="A0A8J7UTV1"/>
<keyword evidence="2" id="KW-0436">Ligase</keyword>
<evidence type="ECO:0000313" key="3">
    <source>
        <dbReference type="Proteomes" id="UP000740329"/>
    </source>
</evidence>
<protein>
    <submittedName>
        <fullName evidence="2">F420-0:gamma-glutamyl ligase-like protein</fullName>
    </submittedName>
</protein>
<feature type="domain" description="Coenzyme F420:L-glutamate ligase-like" evidence="1">
    <location>
        <begin position="25"/>
        <end position="214"/>
    </location>
</feature>
<dbReference type="PIRSF" id="PIRSF006563">
    <property type="entry name" value="UCP006563"/>
    <property type="match status" value="1"/>
</dbReference>
<dbReference type="SUPFAM" id="SSF144010">
    <property type="entry name" value="CofE-like"/>
    <property type="match status" value="1"/>
</dbReference>
<dbReference type="GO" id="GO:0052618">
    <property type="term" value="F:coenzyme F420-0:L-glutamate ligase activity"/>
    <property type="evidence" value="ECO:0007669"/>
    <property type="project" value="TreeGrafter"/>
</dbReference>